<dbReference type="Pfam" id="PF05368">
    <property type="entry name" value="NmrA"/>
    <property type="match status" value="1"/>
</dbReference>
<dbReference type="PANTHER" id="PTHR43162">
    <property type="match status" value="1"/>
</dbReference>
<dbReference type="InterPro" id="IPR051604">
    <property type="entry name" value="Ergot_Alk_Oxidoreductase"/>
</dbReference>
<dbReference type="PANTHER" id="PTHR43162:SF1">
    <property type="entry name" value="PRESTALK A DIFFERENTIATION PROTEIN A"/>
    <property type="match status" value="1"/>
</dbReference>
<dbReference type="Proteomes" id="UP001248709">
    <property type="component" value="Unassembled WGS sequence"/>
</dbReference>
<evidence type="ECO:0000313" key="3">
    <source>
        <dbReference type="Proteomes" id="UP001248709"/>
    </source>
</evidence>
<protein>
    <submittedName>
        <fullName evidence="2">Uncharacterized protein YbjT (DUF2867 family)</fullName>
    </submittedName>
</protein>
<dbReference type="EMBL" id="JAUSUY010000037">
    <property type="protein sequence ID" value="MDT3429140.1"/>
    <property type="molecule type" value="Genomic_DNA"/>
</dbReference>
<dbReference type="Gene3D" id="3.90.25.10">
    <property type="entry name" value="UDP-galactose 4-epimerase, domain 1"/>
    <property type="match status" value="1"/>
</dbReference>
<dbReference type="Gene3D" id="3.40.50.720">
    <property type="entry name" value="NAD(P)-binding Rossmann-like Domain"/>
    <property type="match status" value="1"/>
</dbReference>
<evidence type="ECO:0000259" key="1">
    <source>
        <dbReference type="Pfam" id="PF05368"/>
    </source>
</evidence>
<accession>A0ABU3HEJ8</accession>
<dbReference type="SUPFAM" id="SSF51735">
    <property type="entry name" value="NAD(P)-binding Rossmann-fold domains"/>
    <property type="match status" value="1"/>
</dbReference>
<organism evidence="2 3">
    <name type="scientific">Paenibacillus forsythiae</name>
    <dbReference type="NCBI Taxonomy" id="365616"/>
    <lineage>
        <taxon>Bacteria</taxon>
        <taxon>Bacillati</taxon>
        <taxon>Bacillota</taxon>
        <taxon>Bacilli</taxon>
        <taxon>Bacillales</taxon>
        <taxon>Paenibacillaceae</taxon>
        <taxon>Paenibacillus</taxon>
    </lineage>
</organism>
<reference evidence="2 3" key="1">
    <citation type="submission" date="2023-07" db="EMBL/GenBank/DDBJ databases">
        <title>Genomic Encyclopedia of Type Strains, Phase IV (KMG-IV): sequencing the most valuable type-strain genomes for metagenomic binning, comparative biology and taxonomic classification.</title>
        <authorList>
            <person name="Goeker M."/>
        </authorList>
    </citation>
    <scope>NUCLEOTIDE SEQUENCE [LARGE SCALE GENOMIC DNA]</scope>
    <source>
        <strain evidence="2 3">T98</strain>
    </source>
</reference>
<dbReference type="InterPro" id="IPR036291">
    <property type="entry name" value="NAD(P)-bd_dom_sf"/>
</dbReference>
<dbReference type="InterPro" id="IPR008030">
    <property type="entry name" value="NmrA-like"/>
</dbReference>
<gene>
    <name evidence="2" type="ORF">J2Z22_004740</name>
</gene>
<dbReference type="RefSeq" id="WP_025700899.1">
    <property type="nucleotide sequence ID" value="NZ_JAUSUY010000037.1"/>
</dbReference>
<sequence>MNDTSKILITGGNGKTGSRIAKRLMELGYSVRTAGRGKASSASIQDHMQFEWNDAASYDRVLSNVDKIYLVAPLLVMDPSAVMAPFLEKAVKAGVRRVVLLSSASVPEDGPVFGKVHQAIRQLVPEWAVLRPAYFFQNFTEGQHATTINRDGVIITATGTGRVGFIDADDIAEVGVRALIDPKPHNTDHIITGPQSLSYAEAGEIIGAAAGRTITHRHIETKELATGLINLGIAEDYAYFLAGLDESIKNNGTEDLVTDTVERVTGRPPRSLAEFAASHAAFWKPN</sequence>
<feature type="domain" description="NmrA-like" evidence="1">
    <location>
        <begin position="4"/>
        <end position="245"/>
    </location>
</feature>
<comment type="caution">
    <text evidence="2">The sequence shown here is derived from an EMBL/GenBank/DDBJ whole genome shotgun (WGS) entry which is preliminary data.</text>
</comment>
<evidence type="ECO:0000313" key="2">
    <source>
        <dbReference type="EMBL" id="MDT3429140.1"/>
    </source>
</evidence>
<keyword evidence="3" id="KW-1185">Reference proteome</keyword>
<name>A0ABU3HEJ8_9BACL</name>
<proteinExistence type="predicted"/>